<dbReference type="PANTHER" id="PTHR36333:SF1">
    <property type="entry name" value="DIMETHYLALLYL, ADENOSINE TRNA METHYLTHIOTRANSFERASE"/>
    <property type="match status" value="1"/>
</dbReference>
<accession>A0A1D1ZZ61</accession>
<feature type="non-terminal residue" evidence="1">
    <location>
        <position position="1"/>
    </location>
</feature>
<sequence length="279" mass="30728">WQHALPMSTKSPVHLNSKSPKRFKYSAAMIGAVAGVSLGHRGPAAEISTRLSLSFAHLRPPKRCSRVTPQAMTSWDPEGLFAKKPAASNLLARNMTKRKYGLEDAAELEVKELKAREQKELQRRRDARTPPEDPQQLVTFFLDLPGEEIAWEAARCAPLLTPAFFLQLDRIIGAERFAAKPDATRLKQLEQLRDDITKALEGVKTKLAETVTPAESLKGVLQARDKKAALLELAGKNGINAAFIQLLDENIATAGAAQQQKAVEVMTKLRAEASRYLTA</sequence>
<protein>
    <submittedName>
        <fullName evidence="1">Uncharacterized protein</fullName>
    </submittedName>
</protein>
<gene>
    <name evidence="1" type="ORF">g.6337</name>
</gene>
<dbReference type="EMBL" id="GDKF01006392">
    <property type="protein sequence ID" value="JAT72230.1"/>
    <property type="molecule type" value="Transcribed_RNA"/>
</dbReference>
<name>A0A1D1ZZ61_AUXPR</name>
<dbReference type="PANTHER" id="PTHR36333">
    <property type="entry name" value="DIMETHYLALLYL, ADENOSINE TRNA METHYLTHIOTRANSFERASE"/>
    <property type="match status" value="1"/>
</dbReference>
<proteinExistence type="predicted"/>
<dbReference type="AlphaFoldDB" id="A0A1D1ZZ61"/>
<reference evidence="1" key="1">
    <citation type="submission" date="2015-08" db="EMBL/GenBank/DDBJ databases">
        <authorList>
            <person name="Babu N.S."/>
            <person name="Beckwith C.J."/>
            <person name="Beseler K.G."/>
            <person name="Brison A."/>
            <person name="Carone J.V."/>
            <person name="Caskin T.P."/>
            <person name="Diamond M."/>
            <person name="Durham M.E."/>
            <person name="Foxe J.M."/>
            <person name="Go M."/>
            <person name="Henderson B.A."/>
            <person name="Jones I.B."/>
            <person name="McGettigan J.A."/>
            <person name="Micheletti S.J."/>
            <person name="Nasrallah M.E."/>
            <person name="Ortiz D."/>
            <person name="Piller C.R."/>
            <person name="Privatt S.R."/>
            <person name="Schneider S.L."/>
            <person name="Sharp S."/>
            <person name="Smith T.C."/>
            <person name="Stanton J.D."/>
            <person name="Ullery H.E."/>
            <person name="Wilson R.J."/>
            <person name="Serrano M.G."/>
            <person name="Buck G."/>
            <person name="Lee V."/>
            <person name="Wang Y."/>
            <person name="Carvalho R."/>
            <person name="Voegtly L."/>
            <person name="Shi R."/>
            <person name="Duckworth R."/>
            <person name="Johnson A."/>
            <person name="Loviza R."/>
            <person name="Walstead R."/>
            <person name="Shah Z."/>
            <person name="Kiflezghi M."/>
            <person name="Wade K."/>
            <person name="Ball S.L."/>
            <person name="Bradley K.W."/>
            <person name="Asai D.J."/>
            <person name="Bowman C.A."/>
            <person name="Russell D.A."/>
            <person name="Pope W.H."/>
            <person name="Jacobs-Sera D."/>
            <person name="Hendrix R.W."/>
            <person name="Hatfull G.F."/>
        </authorList>
    </citation>
    <scope>NUCLEOTIDE SEQUENCE</scope>
</reference>
<evidence type="ECO:0000313" key="1">
    <source>
        <dbReference type="EMBL" id="JAT72230.1"/>
    </source>
</evidence>
<organism evidence="1">
    <name type="scientific">Auxenochlorella protothecoides</name>
    <name type="common">Green microalga</name>
    <name type="synonym">Chlorella protothecoides</name>
    <dbReference type="NCBI Taxonomy" id="3075"/>
    <lineage>
        <taxon>Eukaryota</taxon>
        <taxon>Viridiplantae</taxon>
        <taxon>Chlorophyta</taxon>
        <taxon>core chlorophytes</taxon>
        <taxon>Trebouxiophyceae</taxon>
        <taxon>Chlorellales</taxon>
        <taxon>Chlorellaceae</taxon>
        <taxon>Auxenochlorella</taxon>
    </lineage>
</organism>